<dbReference type="InterPro" id="IPR005174">
    <property type="entry name" value="KIB1-4_b-propeller"/>
</dbReference>
<evidence type="ECO:0000313" key="4">
    <source>
        <dbReference type="Proteomes" id="UP001457282"/>
    </source>
</evidence>
<evidence type="ECO:0000259" key="2">
    <source>
        <dbReference type="Pfam" id="PF03478"/>
    </source>
</evidence>
<reference evidence="3 4" key="1">
    <citation type="journal article" date="2023" name="G3 (Bethesda)">
        <title>A chromosome-length genome assembly and annotation of blackberry (Rubus argutus, cv. 'Hillquist').</title>
        <authorList>
            <person name="Bruna T."/>
            <person name="Aryal R."/>
            <person name="Dudchenko O."/>
            <person name="Sargent D.J."/>
            <person name="Mead D."/>
            <person name="Buti M."/>
            <person name="Cavallini A."/>
            <person name="Hytonen T."/>
            <person name="Andres J."/>
            <person name="Pham M."/>
            <person name="Weisz D."/>
            <person name="Mascagni F."/>
            <person name="Usai G."/>
            <person name="Natali L."/>
            <person name="Bassil N."/>
            <person name="Fernandez G.E."/>
            <person name="Lomsadze A."/>
            <person name="Armour M."/>
            <person name="Olukolu B."/>
            <person name="Poorten T."/>
            <person name="Britton C."/>
            <person name="Davik J."/>
            <person name="Ashrafi H."/>
            <person name="Aiden E.L."/>
            <person name="Borodovsky M."/>
            <person name="Worthington M."/>
        </authorList>
    </citation>
    <scope>NUCLEOTIDE SEQUENCE [LARGE SCALE GENOMIC DNA]</scope>
    <source>
        <strain evidence="3">PI 553951</strain>
    </source>
</reference>
<dbReference type="Pfam" id="PF00646">
    <property type="entry name" value="F-box"/>
    <property type="match status" value="1"/>
</dbReference>
<dbReference type="SUPFAM" id="SSF81383">
    <property type="entry name" value="F-box domain"/>
    <property type="match status" value="1"/>
</dbReference>
<feature type="domain" description="KIB1-4 beta-propeller" evidence="2">
    <location>
        <begin position="206"/>
        <end position="274"/>
    </location>
</feature>
<dbReference type="PANTHER" id="PTHR33110:SF71">
    <property type="entry name" value="F-BOX_KELCH-REPEAT PROTEIN"/>
    <property type="match status" value="1"/>
</dbReference>
<dbReference type="Proteomes" id="UP001457282">
    <property type="component" value="Unassembled WGS sequence"/>
</dbReference>
<keyword evidence="4" id="KW-1185">Reference proteome</keyword>
<evidence type="ECO:0008006" key="5">
    <source>
        <dbReference type="Google" id="ProtNLM"/>
    </source>
</evidence>
<dbReference type="InterPro" id="IPR036047">
    <property type="entry name" value="F-box-like_dom_sf"/>
</dbReference>
<name>A0AAW1W723_RUBAR</name>
<comment type="caution">
    <text evidence="3">The sequence shown here is derived from an EMBL/GenBank/DDBJ whole genome shotgun (WGS) entry which is preliminary data.</text>
</comment>
<accession>A0AAW1W723</accession>
<dbReference type="CDD" id="cd09917">
    <property type="entry name" value="F-box_SF"/>
    <property type="match status" value="1"/>
</dbReference>
<dbReference type="EMBL" id="JBEDUW010000006">
    <property type="protein sequence ID" value="KAK9919795.1"/>
    <property type="molecule type" value="Genomic_DNA"/>
</dbReference>
<dbReference type="InterPro" id="IPR001810">
    <property type="entry name" value="F-box_dom"/>
</dbReference>
<dbReference type="Pfam" id="PF03478">
    <property type="entry name" value="Beta-prop_KIB1-4"/>
    <property type="match status" value="1"/>
</dbReference>
<dbReference type="Gene3D" id="1.20.1280.50">
    <property type="match status" value="1"/>
</dbReference>
<proteinExistence type="predicted"/>
<dbReference type="PANTHER" id="PTHR33110">
    <property type="entry name" value="F-BOX/KELCH-REPEAT PROTEIN-RELATED"/>
    <property type="match status" value="1"/>
</dbReference>
<dbReference type="AlphaFoldDB" id="A0AAW1W723"/>
<protein>
    <recommendedName>
        <fullName evidence="5">F-box protein</fullName>
    </recommendedName>
</protein>
<gene>
    <name evidence="3" type="ORF">M0R45_028372</name>
</gene>
<evidence type="ECO:0000313" key="3">
    <source>
        <dbReference type="EMBL" id="KAK9919795.1"/>
    </source>
</evidence>
<sequence>MSVVVGNKKLKREIPPPPWSDLHLDILVCIMGRLCFVDQIQFRAVCKNWRLVSGVRPIDKLPWVLTLNFNCKHDYYPITLYDPSSRVTFELGHEIDRSSMPGFGRQQVCGAGKNGWLLVAEISPNIVCYDSNFYLYNPFSDMASFVLPRLIGSRIRAAFGGTSDPTSKDCLFFAVHDVGEDQKGMRVSTCRHGDTLELRNLAAFDARVVESDGEVLLVSSKRDYKPWRIFRLDWLQMTWVKVVSLGKRVLFLGDISFLYSANGEIKDLADRIYYQGFRKSYFYPVKSGIGKLRSNILLRRSCKHYEPRSDHMLRVWIEPPTL</sequence>
<evidence type="ECO:0000259" key="1">
    <source>
        <dbReference type="Pfam" id="PF00646"/>
    </source>
</evidence>
<feature type="domain" description="F-box" evidence="1">
    <location>
        <begin position="19"/>
        <end position="51"/>
    </location>
</feature>
<organism evidence="3 4">
    <name type="scientific">Rubus argutus</name>
    <name type="common">Southern blackberry</name>
    <dbReference type="NCBI Taxonomy" id="59490"/>
    <lineage>
        <taxon>Eukaryota</taxon>
        <taxon>Viridiplantae</taxon>
        <taxon>Streptophyta</taxon>
        <taxon>Embryophyta</taxon>
        <taxon>Tracheophyta</taxon>
        <taxon>Spermatophyta</taxon>
        <taxon>Magnoliopsida</taxon>
        <taxon>eudicotyledons</taxon>
        <taxon>Gunneridae</taxon>
        <taxon>Pentapetalae</taxon>
        <taxon>rosids</taxon>
        <taxon>fabids</taxon>
        <taxon>Rosales</taxon>
        <taxon>Rosaceae</taxon>
        <taxon>Rosoideae</taxon>
        <taxon>Rosoideae incertae sedis</taxon>
        <taxon>Rubus</taxon>
    </lineage>
</organism>